<evidence type="ECO:0000256" key="2">
    <source>
        <dbReference type="SAM" id="Phobius"/>
    </source>
</evidence>
<accession>A0AA40CZZ1</accession>
<evidence type="ECO:0000256" key="1">
    <source>
        <dbReference type="SAM" id="MobiDB-lite"/>
    </source>
</evidence>
<dbReference type="EMBL" id="JAULSV010000001">
    <property type="protein sequence ID" value="KAK0655264.1"/>
    <property type="molecule type" value="Genomic_DNA"/>
</dbReference>
<proteinExistence type="predicted"/>
<keyword evidence="4" id="KW-1185">Reference proteome</keyword>
<comment type="caution">
    <text evidence="3">The sequence shown here is derived from an EMBL/GenBank/DDBJ whole genome shotgun (WGS) entry which is preliminary data.</text>
</comment>
<feature type="region of interest" description="Disordered" evidence="1">
    <location>
        <begin position="72"/>
        <end position="97"/>
    </location>
</feature>
<sequence length="125" mass="13192">MSHGCRRQQQPLSFYIAVWSLALLLANLPIRLSRALAAIAVTALLLDLAPPSFLVMTSLSCGASVLGGSRKAHSKSVGTQPGGRVENGRASWNSSGPKLTPTRVPWVATGVSVSSVLCISRLNPW</sequence>
<protein>
    <submittedName>
        <fullName evidence="3">Uncharacterized protein</fullName>
    </submittedName>
</protein>
<name>A0AA40CZZ1_9PEZI</name>
<evidence type="ECO:0000313" key="3">
    <source>
        <dbReference type="EMBL" id="KAK0655264.1"/>
    </source>
</evidence>
<feature type="transmembrane region" description="Helical" evidence="2">
    <location>
        <begin position="12"/>
        <end position="30"/>
    </location>
</feature>
<evidence type="ECO:0000313" key="4">
    <source>
        <dbReference type="Proteomes" id="UP001174936"/>
    </source>
</evidence>
<keyword evidence="2" id="KW-1133">Transmembrane helix</keyword>
<keyword evidence="2" id="KW-0812">Transmembrane</keyword>
<organism evidence="3 4">
    <name type="scientific">Cercophora newfieldiana</name>
    <dbReference type="NCBI Taxonomy" id="92897"/>
    <lineage>
        <taxon>Eukaryota</taxon>
        <taxon>Fungi</taxon>
        <taxon>Dikarya</taxon>
        <taxon>Ascomycota</taxon>
        <taxon>Pezizomycotina</taxon>
        <taxon>Sordariomycetes</taxon>
        <taxon>Sordariomycetidae</taxon>
        <taxon>Sordariales</taxon>
        <taxon>Lasiosphaeriaceae</taxon>
        <taxon>Cercophora</taxon>
    </lineage>
</organism>
<dbReference type="Proteomes" id="UP001174936">
    <property type="component" value="Unassembled WGS sequence"/>
</dbReference>
<dbReference type="AlphaFoldDB" id="A0AA40CZZ1"/>
<reference evidence="3" key="1">
    <citation type="submission" date="2023-06" db="EMBL/GenBank/DDBJ databases">
        <title>Genome-scale phylogeny and comparative genomics of the fungal order Sordariales.</title>
        <authorList>
            <consortium name="Lawrence Berkeley National Laboratory"/>
            <person name="Hensen N."/>
            <person name="Bonometti L."/>
            <person name="Westerberg I."/>
            <person name="Brannstrom I.O."/>
            <person name="Guillou S."/>
            <person name="Cros-Aarteil S."/>
            <person name="Calhoun S."/>
            <person name="Haridas S."/>
            <person name="Kuo A."/>
            <person name="Mondo S."/>
            <person name="Pangilinan J."/>
            <person name="Riley R."/>
            <person name="Labutti K."/>
            <person name="Andreopoulos B."/>
            <person name="Lipzen A."/>
            <person name="Chen C."/>
            <person name="Yanf M."/>
            <person name="Daum C."/>
            <person name="Ng V."/>
            <person name="Clum A."/>
            <person name="Steindorff A."/>
            <person name="Ohm R."/>
            <person name="Martin F."/>
            <person name="Silar P."/>
            <person name="Natvig D."/>
            <person name="Lalanne C."/>
            <person name="Gautier V."/>
            <person name="Ament-Velasquez S.L."/>
            <person name="Kruys A."/>
            <person name="Hutchinson M.I."/>
            <person name="Powell A.J."/>
            <person name="Barry K."/>
            <person name="Miller A.N."/>
            <person name="Grigoriev I.V."/>
            <person name="Debuchy R."/>
            <person name="Gladieux P."/>
            <person name="Thoren M.H."/>
            <person name="Johannesson H."/>
        </authorList>
    </citation>
    <scope>NUCLEOTIDE SEQUENCE</scope>
    <source>
        <strain evidence="3">SMH2532-1</strain>
    </source>
</reference>
<keyword evidence="2" id="KW-0472">Membrane</keyword>
<gene>
    <name evidence="3" type="ORF">B0T16DRAFT_8438</name>
</gene>